<reference evidence="1 2" key="1">
    <citation type="submission" date="2019-05" db="EMBL/GenBank/DDBJ databases">
        <title>Another draft genome of Portunus trituberculatus and its Hox gene families provides insights of decapod evolution.</title>
        <authorList>
            <person name="Jeong J.-H."/>
            <person name="Song I."/>
            <person name="Kim S."/>
            <person name="Choi T."/>
            <person name="Kim D."/>
            <person name="Ryu S."/>
            <person name="Kim W."/>
        </authorList>
    </citation>
    <scope>NUCLEOTIDE SEQUENCE [LARGE SCALE GENOMIC DNA]</scope>
    <source>
        <tissue evidence="1">Muscle</tissue>
    </source>
</reference>
<comment type="caution">
    <text evidence="1">The sequence shown here is derived from an EMBL/GenBank/DDBJ whole genome shotgun (WGS) entry which is preliminary data.</text>
</comment>
<keyword evidence="2" id="KW-1185">Reference proteome</keyword>
<dbReference type="EMBL" id="VSRR010005651">
    <property type="protein sequence ID" value="MPC43015.1"/>
    <property type="molecule type" value="Genomic_DNA"/>
</dbReference>
<accession>A0A5B7FBY3</accession>
<proteinExistence type="predicted"/>
<dbReference type="AlphaFoldDB" id="A0A5B7FBY3"/>
<sequence>MLYFHFDFIKNVNGCLHSRERSPCGSLNTKSVVYPHIAVSVAERHCTAAHQRVVAALTAPQVLIKYMFNTLPTPRPPCQQIVVSSCMVWTYFLNLFTLSQ</sequence>
<protein>
    <submittedName>
        <fullName evidence="1">Uncharacterized protein</fullName>
    </submittedName>
</protein>
<evidence type="ECO:0000313" key="2">
    <source>
        <dbReference type="Proteomes" id="UP000324222"/>
    </source>
</evidence>
<dbReference type="Proteomes" id="UP000324222">
    <property type="component" value="Unassembled WGS sequence"/>
</dbReference>
<organism evidence="1 2">
    <name type="scientific">Portunus trituberculatus</name>
    <name type="common">Swimming crab</name>
    <name type="synonym">Neptunus trituberculatus</name>
    <dbReference type="NCBI Taxonomy" id="210409"/>
    <lineage>
        <taxon>Eukaryota</taxon>
        <taxon>Metazoa</taxon>
        <taxon>Ecdysozoa</taxon>
        <taxon>Arthropoda</taxon>
        <taxon>Crustacea</taxon>
        <taxon>Multicrustacea</taxon>
        <taxon>Malacostraca</taxon>
        <taxon>Eumalacostraca</taxon>
        <taxon>Eucarida</taxon>
        <taxon>Decapoda</taxon>
        <taxon>Pleocyemata</taxon>
        <taxon>Brachyura</taxon>
        <taxon>Eubrachyura</taxon>
        <taxon>Portunoidea</taxon>
        <taxon>Portunidae</taxon>
        <taxon>Portuninae</taxon>
        <taxon>Portunus</taxon>
    </lineage>
</organism>
<evidence type="ECO:0000313" key="1">
    <source>
        <dbReference type="EMBL" id="MPC43015.1"/>
    </source>
</evidence>
<gene>
    <name evidence="1" type="ORF">E2C01_036650</name>
</gene>
<name>A0A5B7FBY3_PORTR</name>